<dbReference type="PIRSF" id="PIRSF013171">
    <property type="entry name" value="Pur_nuclsid_perm"/>
    <property type="match status" value="1"/>
</dbReference>
<organism evidence="2 3">
    <name type="scientific">Phenylobacterium kunshanense</name>
    <dbReference type="NCBI Taxonomy" id="1445034"/>
    <lineage>
        <taxon>Bacteria</taxon>
        <taxon>Pseudomonadati</taxon>
        <taxon>Pseudomonadota</taxon>
        <taxon>Alphaproteobacteria</taxon>
        <taxon>Caulobacterales</taxon>
        <taxon>Caulobacteraceae</taxon>
        <taxon>Phenylobacterium</taxon>
    </lineage>
</organism>
<dbReference type="PANTHER" id="PTHR38643">
    <property type="entry name" value="PURINE NUCLEOSIDE PERMEASE C285.05-RELATED"/>
    <property type="match status" value="1"/>
</dbReference>
<gene>
    <name evidence="2" type="ORF">DJ019_08640</name>
</gene>
<evidence type="ECO:0000313" key="3">
    <source>
        <dbReference type="Proteomes" id="UP000249524"/>
    </source>
</evidence>
<comment type="caution">
    <text evidence="2">The sequence shown here is derived from an EMBL/GenBank/DDBJ whole genome shotgun (WGS) entry which is preliminary data.</text>
</comment>
<evidence type="ECO:0000256" key="1">
    <source>
        <dbReference type="SAM" id="SignalP"/>
    </source>
</evidence>
<dbReference type="Proteomes" id="UP000249524">
    <property type="component" value="Unassembled WGS sequence"/>
</dbReference>
<keyword evidence="3" id="KW-1185">Reference proteome</keyword>
<dbReference type="AlphaFoldDB" id="A0A328BGE8"/>
<dbReference type="OrthoDB" id="4517280at2"/>
<proteinExistence type="predicted"/>
<dbReference type="InterPro" id="IPR009486">
    <property type="entry name" value="Pur_nuclsid_perm"/>
</dbReference>
<feature type="chain" id="PRO_5016452145" evidence="1">
    <location>
        <begin position="24"/>
        <end position="348"/>
    </location>
</feature>
<dbReference type="Pfam" id="PF06516">
    <property type="entry name" value="NUP"/>
    <property type="match status" value="1"/>
</dbReference>
<name>A0A328BGE8_9CAUL</name>
<keyword evidence="1" id="KW-0732">Signal</keyword>
<dbReference type="PANTHER" id="PTHR38643:SF1">
    <property type="entry name" value="PURINE NUCLEOSIDE PERMEASE C285.05-RELATED"/>
    <property type="match status" value="1"/>
</dbReference>
<evidence type="ECO:0000313" key="2">
    <source>
        <dbReference type="EMBL" id="RAK66310.1"/>
    </source>
</evidence>
<reference evidence="2 3" key="1">
    <citation type="submission" date="2018-05" db="EMBL/GenBank/DDBJ databases">
        <authorList>
            <person name="Lanie J.A."/>
            <person name="Ng W.-L."/>
            <person name="Kazmierczak K.M."/>
            <person name="Andrzejewski T.M."/>
            <person name="Davidsen T.M."/>
            <person name="Wayne K.J."/>
            <person name="Tettelin H."/>
            <person name="Glass J.I."/>
            <person name="Rusch D."/>
            <person name="Podicherti R."/>
            <person name="Tsui H.-C.T."/>
            <person name="Winkler M.E."/>
        </authorList>
    </citation>
    <scope>NUCLEOTIDE SEQUENCE [LARGE SCALE GENOMIC DNA]</scope>
    <source>
        <strain evidence="2 3">BUT-10</strain>
    </source>
</reference>
<dbReference type="GO" id="GO:0055085">
    <property type="term" value="P:transmembrane transport"/>
    <property type="evidence" value="ECO:0007669"/>
    <property type="project" value="InterPro"/>
</dbReference>
<protein>
    <submittedName>
        <fullName evidence="2">Purine nucleoside permease</fullName>
    </submittedName>
</protein>
<dbReference type="EMBL" id="QFYS01000003">
    <property type="protein sequence ID" value="RAK66310.1"/>
    <property type="molecule type" value="Genomic_DNA"/>
</dbReference>
<sequence length="348" mass="37700">MGVRVLRVIAIIACLLAPLPALAQDKPIPIKVVVIAAFEIGAETGDTPGEFQHWVERYPLTETVKIPGIERPARLSPDGVLAITTGMFGRARGSMAALLLDPRFDFSKSYFLMAGIAGVDPKIGSIGSAAWSDWVVDADPLYEIDDREITPGWPWGLYAFHSKGPGEKGSGEGASGMAWRLDPGLTQWAYRLTRDIALPDGPKLAAERAGYKDEPAAQQPPRVFVGSSLATVRFWHGRRRTDWARDWVRLQTDGAGVLAMTDGEDQAVLDTLNLYAKEGRVDPRRVLVLRTASNYSWPGAGKPMRIEFADGGSAAAFEAAYRVGSPVVKALVAGWDRYAETLPQASAP</sequence>
<feature type="signal peptide" evidence="1">
    <location>
        <begin position="1"/>
        <end position="23"/>
    </location>
</feature>
<accession>A0A328BGE8</accession>